<dbReference type="EMBL" id="MU154684">
    <property type="protein sequence ID" value="KAF9489073.1"/>
    <property type="molecule type" value="Genomic_DNA"/>
</dbReference>
<evidence type="ECO:0000313" key="1">
    <source>
        <dbReference type="EMBL" id="KAF9489073.1"/>
    </source>
</evidence>
<protein>
    <submittedName>
        <fullName evidence="1">Uncharacterized protein</fullName>
    </submittedName>
</protein>
<dbReference type="AlphaFoldDB" id="A0A9P5ZL65"/>
<gene>
    <name evidence="1" type="ORF">BDN71DRAFT_1435655</name>
</gene>
<organism evidence="1 2">
    <name type="scientific">Pleurotus eryngii</name>
    <name type="common">Boletus of the steppes</name>
    <dbReference type="NCBI Taxonomy" id="5323"/>
    <lineage>
        <taxon>Eukaryota</taxon>
        <taxon>Fungi</taxon>
        <taxon>Dikarya</taxon>
        <taxon>Basidiomycota</taxon>
        <taxon>Agaricomycotina</taxon>
        <taxon>Agaricomycetes</taxon>
        <taxon>Agaricomycetidae</taxon>
        <taxon>Agaricales</taxon>
        <taxon>Pleurotineae</taxon>
        <taxon>Pleurotaceae</taxon>
        <taxon>Pleurotus</taxon>
    </lineage>
</organism>
<name>A0A9P5ZL65_PLEER</name>
<sequence>MDLEAVNRLPHWKPSSKDPLLFDPPISDSIVELELYGRMRIEYLGRSPEFSRESVAEGPRKPQRQERYAPVDCAYRLSCLVLAGTNGRKIASLPCDRRSVISLPLRSSLRLREGWGCSMRNEFRQSHITRRTRALIPSAKTVYCEAVVASNVET</sequence>
<keyword evidence="2" id="KW-1185">Reference proteome</keyword>
<reference evidence="1" key="1">
    <citation type="submission" date="2020-11" db="EMBL/GenBank/DDBJ databases">
        <authorList>
            <consortium name="DOE Joint Genome Institute"/>
            <person name="Ahrendt S."/>
            <person name="Riley R."/>
            <person name="Andreopoulos W."/>
            <person name="Labutti K."/>
            <person name="Pangilinan J."/>
            <person name="Ruiz-Duenas F.J."/>
            <person name="Barrasa J.M."/>
            <person name="Sanchez-Garcia M."/>
            <person name="Camarero S."/>
            <person name="Miyauchi S."/>
            <person name="Serrano A."/>
            <person name="Linde D."/>
            <person name="Babiker R."/>
            <person name="Drula E."/>
            <person name="Ayuso-Fernandez I."/>
            <person name="Pacheco R."/>
            <person name="Padilla G."/>
            <person name="Ferreira P."/>
            <person name="Barriuso J."/>
            <person name="Kellner H."/>
            <person name="Castanera R."/>
            <person name="Alfaro M."/>
            <person name="Ramirez L."/>
            <person name="Pisabarro A.G."/>
            <person name="Kuo A."/>
            <person name="Tritt A."/>
            <person name="Lipzen A."/>
            <person name="He G."/>
            <person name="Yan M."/>
            <person name="Ng V."/>
            <person name="Cullen D."/>
            <person name="Martin F."/>
            <person name="Rosso M.-N."/>
            <person name="Henrissat B."/>
            <person name="Hibbett D."/>
            <person name="Martinez A.T."/>
            <person name="Grigoriev I.V."/>
        </authorList>
    </citation>
    <scope>NUCLEOTIDE SEQUENCE</scope>
    <source>
        <strain evidence="1">ATCC 90797</strain>
    </source>
</reference>
<proteinExistence type="predicted"/>
<evidence type="ECO:0000313" key="2">
    <source>
        <dbReference type="Proteomes" id="UP000807025"/>
    </source>
</evidence>
<accession>A0A9P5ZL65</accession>
<dbReference type="Proteomes" id="UP000807025">
    <property type="component" value="Unassembled WGS sequence"/>
</dbReference>
<comment type="caution">
    <text evidence="1">The sequence shown here is derived from an EMBL/GenBank/DDBJ whole genome shotgun (WGS) entry which is preliminary data.</text>
</comment>